<dbReference type="RefSeq" id="XP_052942710.1">
    <property type="nucleotide sequence ID" value="XM_053091045.1"/>
</dbReference>
<evidence type="ECO:0000313" key="2">
    <source>
        <dbReference type="Proteomes" id="UP001164286"/>
    </source>
</evidence>
<dbReference type="EMBL" id="JAKWFO010000013">
    <property type="protein sequence ID" value="KAI9632933.1"/>
    <property type="molecule type" value="Genomic_DNA"/>
</dbReference>
<dbReference type="InterPro" id="IPR016181">
    <property type="entry name" value="Acyl_CoA_acyltransferase"/>
</dbReference>
<sequence length="263" mass="29448">MTISKSLPPRTDLMRWDEEADEPYILLPSHPDLRLTPWRETDVDDAMKLYNDPSIAKYSFRRPYPYRKEDFGFLRNVVLPPATETISTVLRPLLAPPAQPTHPLPSPSSDSPLPFFPFIIIRHHPSGRMIGDMAIFQPMRSDVSAADAKAAFGGKAKTSQTAAEQTWEMAYNLMPEWTGKGIGGRVLDCVLEVWVKWVGIGTMMAGAETANVNSSALVKSRGFVKVRTFIQEWPEDKGGGEREISHWELKMADHISRLGPAKS</sequence>
<proteinExistence type="predicted"/>
<reference evidence="1" key="1">
    <citation type="journal article" date="2022" name="G3 (Bethesda)">
        <title>High quality genome of the basidiomycete yeast Dioszegia hungarica PDD-24b-2 isolated from cloud water.</title>
        <authorList>
            <person name="Jarrige D."/>
            <person name="Haridas S."/>
            <person name="Bleykasten-Grosshans C."/>
            <person name="Joly M."/>
            <person name="Nadalig T."/>
            <person name="Sancelme M."/>
            <person name="Vuilleumier S."/>
            <person name="Grigoriev I.V."/>
            <person name="Amato P."/>
            <person name="Bringel F."/>
        </authorList>
    </citation>
    <scope>NUCLEOTIDE SEQUENCE</scope>
    <source>
        <strain evidence="1">PDD-24b-2</strain>
    </source>
</reference>
<evidence type="ECO:0008006" key="3">
    <source>
        <dbReference type="Google" id="ProtNLM"/>
    </source>
</evidence>
<dbReference type="GeneID" id="77730250"/>
<name>A0AA38H2E3_9TREE</name>
<evidence type="ECO:0000313" key="1">
    <source>
        <dbReference type="EMBL" id="KAI9632933.1"/>
    </source>
</evidence>
<organism evidence="1 2">
    <name type="scientific">Dioszegia hungarica</name>
    <dbReference type="NCBI Taxonomy" id="4972"/>
    <lineage>
        <taxon>Eukaryota</taxon>
        <taxon>Fungi</taxon>
        <taxon>Dikarya</taxon>
        <taxon>Basidiomycota</taxon>
        <taxon>Agaricomycotina</taxon>
        <taxon>Tremellomycetes</taxon>
        <taxon>Tremellales</taxon>
        <taxon>Bulleribasidiaceae</taxon>
        <taxon>Dioszegia</taxon>
    </lineage>
</organism>
<dbReference type="Gene3D" id="3.40.630.30">
    <property type="match status" value="1"/>
</dbReference>
<accession>A0AA38H2E3</accession>
<dbReference type="PANTHER" id="PTHR43792:SF16">
    <property type="entry name" value="N-ACETYLTRANSFERASE DOMAIN-CONTAINING PROTEIN"/>
    <property type="match status" value="1"/>
</dbReference>
<dbReference type="SUPFAM" id="SSF55729">
    <property type="entry name" value="Acyl-CoA N-acyltransferases (Nat)"/>
    <property type="match status" value="1"/>
</dbReference>
<protein>
    <recommendedName>
        <fullName evidence="3">N-acetyltransferase domain-containing protein</fullName>
    </recommendedName>
</protein>
<dbReference type="InterPro" id="IPR051531">
    <property type="entry name" value="N-acetyltransferase"/>
</dbReference>
<dbReference type="Proteomes" id="UP001164286">
    <property type="component" value="Unassembled WGS sequence"/>
</dbReference>
<gene>
    <name evidence="1" type="ORF">MKK02DRAFT_40308</name>
</gene>
<keyword evidence="2" id="KW-1185">Reference proteome</keyword>
<dbReference type="PANTHER" id="PTHR43792">
    <property type="entry name" value="GNAT FAMILY, PUTATIVE (AFU_ORTHOLOGUE AFUA_3G00765)-RELATED-RELATED"/>
    <property type="match status" value="1"/>
</dbReference>
<comment type="caution">
    <text evidence="1">The sequence shown here is derived from an EMBL/GenBank/DDBJ whole genome shotgun (WGS) entry which is preliminary data.</text>
</comment>
<dbReference type="AlphaFoldDB" id="A0AA38H2E3"/>